<feature type="compositionally biased region" description="Low complexity" evidence="4">
    <location>
        <begin position="753"/>
        <end position="763"/>
    </location>
</feature>
<dbReference type="InterPro" id="IPR036322">
    <property type="entry name" value="WD40_repeat_dom_sf"/>
</dbReference>
<evidence type="ECO:0000256" key="3">
    <source>
        <dbReference type="PROSITE-ProRule" id="PRU00221"/>
    </source>
</evidence>
<feature type="region of interest" description="Disordered" evidence="4">
    <location>
        <begin position="313"/>
        <end position="576"/>
    </location>
</feature>
<evidence type="ECO:0000313" key="6">
    <source>
        <dbReference type="Proteomes" id="UP000041254"/>
    </source>
</evidence>
<evidence type="ECO:0000256" key="2">
    <source>
        <dbReference type="ARBA" id="ARBA00022737"/>
    </source>
</evidence>
<proteinExistence type="predicted"/>
<feature type="compositionally biased region" description="Basic and acidic residues" evidence="4">
    <location>
        <begin position="452"/>
        <end position="467"/>
    </location>
</feature>
<organism evidence="5 6">
    <name type="scientific">Vitrella brassicaformis (strain CCMP3155)</name>
    <dbReference type="NCBI Taxonomy" id="1169540"/>
    <lineage>
        <taxon>Eukaryota</taxon>
        <taxon>Sar</taxon>
        <taxon>Alveolata</taxon>
        <taxon>Colpodellida</taxon>
        <taxon>Vitrellaceae</taxon>
        <taxon>Vitrella</taxon>
    </lineage>
</organism>
<dbReference type="PROSITE" id="PS50294">
    <property type="entry name" value="WD_REPEATS_REGION"/>
    <property type="match status" value="1"/>
</dbReference>
<keyword evidence="6" id="KW-1185">Reference proteome</keyword>
<dbReference type="GO" id="GO:0005737">
    <property type="term" value="C:cytoplasm"/>
    <property type="evidence" value="ECO:0007669"/>
    <property type="project" value="TreeGrafter"/>
</dbReference>
<evidence type="ECO:0000313" key="5">
    <source>
        <dbReference type="EMBL" id="CEM05226.1"/>
    </source>
</evidence>
<dbReference type="InterPro" id="IPR045151">
    <property type="entry name" value="DCAF8"/>
</dbReference>
<dbReference type="VEuPathDB" id="CryptoDB:Vbra_14179"/>
<dbReference type="OrthoDB" id="10255013at2759"/>
<feature type="compositionally biased region" description="Low complexity" evidence="4">
    <location>
        <begin position="322"/>
        <end position="357"/>
    </location>
</feature>
<dbReference type="PANTHER" id="PTHR15574">
    <property type="entry name" value="WD REPEAT DOMAIN-CONTAINING FAMILY"/>
    <property type="match status" value="1"/>
</dbReference>
<dbReference type="AlphaFoldDB" id="A0A0G4F0S8"/>
<feature type="compositionally biased region" description="Acidic residues" evidence="4">
    <location>
        <begin position="743"/>
        <end position="752"/>
    </location>
</feature>
<feature type="compositionally biased region" description="Gly residues" evidence="4">
    <location>
        <begin position="772"/>
        <end position="782"/>
    </location>
</feature>
<sequence length="811" mass="88113">MMSENAQVRMVRERTLGRCAPMRFWRGIYASKTTIGRMKRGPSLQSHHGCVNSINWNETGSMLVSGSDDTALCVWDYPSFKLRTRIETGHLANIFCGRFMPTDNETIISCSADSQVRVCNLSTGRLIRVYTDHTDRVKKLATETGNRNVFLSCAEDGTVRQFDLRVDDSRCARDEPEVRPRFGRLGRMARRAADRSPANVLAMLDGGGDEVGLSSISLAALRPEYFVIGGDKASIWLFDRRMLSPRPLESFTSTPSVPAAEYQPPERRVQRLTGVNISYDGKRVIGSWSEEHIYMFNVDKGVESYTRFLADKRASKRDRDMSAAAEPSRAAAAAAASSSADDGPKDTTNSSPDTTPSALPCPTGDAGPQPMDLDARGKRPRKDEDREDESKDSGESSPPLCVPSRRLNLPAPRFGDGELDDQDLKPAADVLDHRPLDKSPATADLPAPGSGQDRDKKEDRNKEDDKQQQGGGDELEVLAGVEVDMFGPPTPGEEQRQQQQQQDGEGEEHEKEDHDHDDDDDSESLEKAVSSSSSGGGGGGGSGSRAAAGGSGGSGSGGAAAPHAMDDDDDSDDEPPFIQLLRSIARNRQPRSPARPLPRQPWMIDQMQTYTGHCNVRTVKDVQFVGPYCEYAASGSDDGRIFIWDAFTGSLVWIGHDADCSVVNCIAGHPRDPVLTSSGIDNDVKVWYPTAPRSMDVTTPAVARILADNERNRTSLRTGAFLTRAEFQQLRQMIASGQRHTDDDGEDGEGEGESAQQQAAAAETQHEEESGSQGGGGGGQGGDQPTRRGRLFGRRGRGRGRVSYTVGCENQ</sequence>
<dbReference type="Pfam" id="PF00400">
    <property type="entry name" value="WD40"/>
    <property type="match status" value="4"/>
</dbReference>
<keyword evidence="2" id="KW-0677">Repeat</keyword>
<dbReference type="SMART" id="SM00320">
    <property type="entry name" value="WD40"/>
    <property type="match status" value="6"/>
</dbReference>
<evidence type="ECO:0000256" key="4">
    <source>
        <dbReference type="SAM" id="MobiDB-lite"/>
    </source>
</evidence>
<dbReference type="SUPFAM" id="SSF50978">
    <property type="entry name" value="WD40 repeat-like"/>
    <property type="match status" value="1"/>
</dbReference>
<dbReference type="InterPro" id="IPR015943">
    <property type="entry name" value="WD40/YVTN_repeat-like_dom_sf"/>
</dbReference>
<evidence type="ECO:0000256" key="1">
    <source>
        <dbReference type="ARBA" id="ARBA00022574"/>
    </source>
</evidence>
<keyword evidence="1 3" id="KW-0853">WD repeat</keyword>
<feature type="compositionally biased region" description="Acidic residues" evidence="4">
    <location>
        <begin position="566"/>
        <end position="575"/>
    </location>
</feature>
<dbReference type="STRING" id="1169540.A0A0G4F0S8"/>
<feature type="repeat" description="WD" evidence="3">
    <location>
        <begin position="44"/>
        <end position="85"/>
    </location>
</feature>
<accession>A0A0G4F0S8</accession>
<feature type="compositionally biased region" description="Basic residues" evidence="4">
    <location>
        <begin position="787"/>
        <end position="800"/>
    </location>
</feature>
<dbReference type="Proteomes" id="UP000041254">
    <property type="component" value="Unassembled WGS sequence"/>
</dbReference>
<evidence type="ECO:0008006" key="7">
    <source>
        <dbReference type="Google" id="ProtNLM"/>
    </source>
</evidence>
<dbReference type="GO" id="GO:0045717">
    <property type="term" value="P:negative regulation of fatty acid biosynthetic process"/>
    <property type="evidence" value="ECO:0007669"/>
    <property type="project" value="TreeGrafter"/>
</dbReference>
<feature type="compositionally biased region" description="Basic and acidic residues" evidence="4">
    <location>
        <begin position="373"/>
        <end position="394"/>
    </location>
</feature>
<protein>
    <recommendedName>
        <fullName evidence="7">Anaphase-promoting complex subunit 4 WD40 domain-containing protein</fullName>
    </recommendedName>
</protein>
<dbReference type="OMA" id="MEQLYLF"/>
<name>A0A0G4F0S8_VITBC</name>
<dbReference type="InParanoid" id="A0A0G4F0S8"/>
<gene>
    <name evidence="5" type="ORF">Vbra_14179</name>
</gene>
<dbReference type="GO" id="GO:0080008">
    <property type="term" value="C:Cul4-RING E3 ubiquitin ligase complex"/>
    <property type="evidence" value="ECO:0007669"/>
    <property type="project" value="TreeGrafter"/>
</dbReference>
<dbReference type="EMBL" id="CDMY01000356">
    <property type="protein sequence ID" value="CEM05226.1"/>
    <property type="molecule type" value="Genomic_DNA"/>
</dbReference>
<feature type="compositionally biased region" description="Basic and acidic residues" evidence="4">
    <location>
        <begin position="422"/>
        <end position="437"/>
    </location>
</feature>
<feature type="region of interest" description="Disordered" evidence="4">
    <location>
        <begin position="736"/>
        <end position="811"/>
    </location>
</feature>
<dbReference type="PANTHER" id="PTHR15574:SF40">
    <property type="entry name" value="WD AND TETRATRICOPEPTIDE REPEATS PROTEIN 1"/>
    <property type="match status" value="1"/>
</dbReference>
<feature type="compositionally biased region" description="Gly residues" evidence="4">
    <location>
        <begin position="534"/>
        <end position="558"/>
    </location>
</feature>
<dbReference type="InterPro" id="IPR001680">
    <property type="entry name" value="WD40_rpt"/>
</dbReference>
<reference evidence="5 6" key="1">
    <citation type="submission" date="2014-11" db="EMBL/GenBank/DDBJ databases">
        <authorList>
            <person name="Zhu J."/>
            <person name="Qi W."/>
            <person name="Song R."/>
        </authorList>
    </citation>
    <scope>NUCLEOTIDE SEQUENCE [LARGE SCALE GENOMIC DNA]</scope>
</reference>
<dbReference type="PROSITE" id="PS50082">
    <property type="entry name" value="WD_REPEATS_2"/>
    <property type="match status" value="1"/>
</dbReference>
<dbReference type="Gene3D" id="2.130.10.10">
    <property type="entry name" value="YVTN repeat-like/Quinoprotein amine dehydrogenase"/>
    <property type="match status" value="2"/>
</dbReference>